<comment type="function">
    <text evidence="1">May bind long-chain fatty acids, such as palmitate, and may play a role in lipid transport or fatty acid metabolism.</text>
</comment>
<dbReference type="NCBIfam" id="TIGR00762">
    <property type="entry name" value="DegV"/>
    <property type="match status" value="1"/>
</dbReference>
<dbReference type="PANTHER" id="PTHR33434:SF3">
    <property type="entry name" value="DEGV DOMAIN-CONTAINING PROTEIN YITS"/>
    <property type="match status" value="1"/>
</dbReference>
<dbReference type="Gene3D" id="3.40.50.10440">
    <property type="entry name" value="Dihydroxyacetone kinase, domain 1"/>
    <property type="match status" value="1"/>
</dbReference>
<proteinExistence type="predicted"/>
<sequence length="292" mass="32555">MADYCIVSDVTLDLVQDIINELDVHIIPMDFHLGDTPYTHYPDERELSCEEFYKRLKAGEDSVTSQINPVVFENYLTPFLESGKDVLYIAFSSGLSGTYNTGRLMSEGLKEKYPDRKIICIDSLCASIGEGLLVYLAAKERQKGKSLEEVASFVEDTKRKCCHWFMVEDLHHLKRGGRLNSLEAMVGTALRICPVLSVDKEGKLLVVSKVRGNKKAIEYLVSRLEEDGIDTKNQTVVIGHAACPDYAKNIADILTERGLVKDYLITNIGPVIGTHTGTGMCAITFVGENYKF</sequence>
<comment type="caution">
    <text evidence="3">The sequence shown here is derived from an EMBL/GenBank/DDBJ whole genome shotgun (WGS) entry which is preliminary data.</text>
</comment>
<evidence type="ECO:0000313" key="3">
    <source>
        <dbReference type="EMBL" id="HCL02186.1"/>
    </source>
</evidence>
<evidence type="ECO:0000256" key="2">
    <source>
        <dbReference type="ARBA" id="ARBA00023121"/>
    </source>
</evidence>
<dbReference type="AlphaFoldDB" id="A0A3D2X5E3"/>
<name>A0A3D2X5E3_9FIRM</name>
<dbReference type="Gene3D" id="3.30.1180.10">
    <property type="match status" value="1"/>
</dbReference>
<dbReference type="EMBL" id="DPVV01000243">
    <property type="protein sequence ID" value="HCL02186.1"/>
    <property type="molecule type" value="Genomic_DNA"/>
</dbReference>
<keyword evidence="2" id="KW-0446">Lipid-binding</keyword>
<protein>
    <submittedName>
        <fullName evidence="3">Fatty acid-binding protein DegV</fullName>
    </submittedName>
</protein>
<reference evidence="3 4" key="1">
    <citation type="journal article" date="2018" name="Nat. Biotechnol.">
        <title>A standardized bacterial taxonomy based on genome phylogeny substantially revises the tree of life.</title>
        <authorList>
            <person name="Parks D.H."/>
            <person name="Chuvochina M."/>
            <person name="Waite D.W."/>
            <person name="Rinke C."/>
            <person name="Skarshewski A."/>
            <person name="Chaumeil P.A."/>
            <person name="Hugenholtz P."/>
        </authorList>
    </citation>
    <scope>NUCLEOTIDE SEQUENCE [LARGE SCALE GENOMIC DNA]</scope>
    <source>
        <strain evidence="3">UBA11728</strain>
    </source>
</reference>
<evidence type="ECO:0000256" key="1">
    <source>
        <dbReference type="ARBA" id="ARBA00003238"/>
    </source>
</evidence>
<organism evidence="3 4">
    <name type="scientific">Lachnoclostridium phytofermentans</name>
    <dbReference type="NCBI Taxonomy" id="66219"/>
    <lineage>
        <taxon>Bacteria</taxon>
        <taxon>Bacillati</taxon>
        <taxon>Bacillota</taxon>
        <taxon>Clostridia</taxon>
        <taxon>Lachnospirales</taxon>
        <taxon>Lachnospiraceae</taxon>
    </lineage>
</organism>
<dbReference type="InterPro" id="IPR003797">
    <property type="entry name" value="DegV"/>
</dbReference>
<dbReference type="Gene3D" id="2.20.28.50">
    <property type="entry name" value="degv family protein"/>
    <property type="match status" value="1"/>
</dbReference>
<dbReference type="InterPro" id="IPR050270">
    <property type="entry name" value="DegV_domain_contain"/>
</dbReference>
<evidence type="ECO:0000313" key="4">
    <source>
        <dbReference type="Proteomes" id="UP000262969"/>
    </source>
</evidence>
<dbReference type="InterPro" id="IPR043168">
    <property type="entry name" value="DegV_C"/>
</dbReference>
<accession>A0A3D2X5E3</accession>
<dbReference type="PROSITE" id="PS51482">
    <property type="entry name" value="DEGV"/>
    <property type="match status" value="1"/>
</dbReference>
<dbReference type="PANTHER" id="PTHR33434">
    <property type="entry name" value="DEGV DOMAIN-CONTAINING PROTEIN DR_1986-RELATED"/>
    <property type="match status" value="1"/>
</dbReference>
<dbReference type="GO" id="GO:0008289">
    <property type="term" value="F:lipid binding"/>
    <property type="evidence" value="ECO:0007669"/>
    <property type="project" value="UniProtKB-KW"/>
</dbReference>
<dbReference type="Pfam" id="PF02645">
    <property type="entry name" value="DegV"/>
    <property type="match status" value="1"/>
</dbReference>
<dbReference type="SUPFAM" id="SSF82549">
    <property type="entry name" value="DAK1/DegV-like"/>
    <property type="match status" value="1"/>
</dbReference>
<dbReference type="Proteomes" id="UP000262969">
    <property type="component" value="Unassembled WGS sequence"/>
</dbReference>
<gene>
    <name evidence="3" type="ORF">DHW61_07155</name>
</gene>